<reference evidence="1" key="1">
    <citation type="submission" date="2021-02" db="EMBL/GenBank/DDBJ databases">
        <authorList>
            <person name="Nowell W R."/>
        </authorList>
    </citation>
    <scope>NUCLEOTIDE SEQUENCE</scope>
</reference>
<dbReference type="Proteomes" id="UP000663869">
    <property type="component" value="Unassembled WGS sequence"/>
</dbReference>
<dbReference type="AlphaFoldDB" id="A0A818DQQ3"/>
<gene>
    <name evidence="1" type="ORF">FME351_LOCUS12909</name>
</gene>
<name>A0A818DQQ3_9BILA</name>
<protein>
    <submittedName>
        <fullName evidence="1">Uncharacterized protein</fullName>
    </submittedName>
</protein>
<evidence type="ECO:0000313" key="2">
    <source>
        <dbReference type="Proteomes" id="UP000663869"/>
    </source>
</evidence>
<dbReference type="EMBL" id="CAJNYU010001520">
    <property type="protein sequence ID" value="CAF3444239.1"/>
    <property type="molecule type" value="Genomic_DNA"/>
</dbReference>
<proteinExistence type="predicted"/>
<accession>A0A818DQQ3</accession>
<evidence type="ECO:0000313" key="1">
    <source>
        <dbReference type="EMBL" id="CAF3444239.1"/>
    </source>
</evidence>
<sequence length="130" mass="14922">MSKIFGNQMQKGCKTCPNIALACLIHKLGIQLTKMPGFRNANPDRTFKLHGKNIFDSDPEPNAFHSVSHTEMLGCSPLDIDRLINGGHWKELTDYTRMFVASHYEMLRLKRKECTLPKIDYQTTHTSRRS</sequence>
<comment type="caution">
    <text evidence="1">The sequence shown here is derived from an EMBL/GenBank/DDBJ whole genome shotgun (WGS) entry which is preliminary data.</text>
</comment>
<organism evidence="1 2">
    <name type="scientific">Rotaria socialis</name>
    <dbReference type="NCBI Taxonomy" id="392032"/>
    <lineage>
        <taxon>Eukaryota</taxon>
        <taxon>Metazoa</taxon>
        <taxon>Spiralia</taxon>
        <taxon>Gnathifera</taxon>
        <taxon>Rotifera</taxon>
        <taxon>Eurotatoria</taxon>
        <taxon>Bdelloidea</taxon>
        <taxon>Philodinida</taxon>
        <taxon>Philodinidae</taxon>
        <taxon>Rotaria</taxon>
    </lineage>
</organism>